<organism evidence="1">
    <name type="scientific">Magnetospirillum gryphiswaldense</name>
    <dbReference type="NCBI Taxonomy" id="55518"/>
    <lineage>
        <taxon>Bacteria</taxon>
        <taxon>Pseudomonadati</taxon>
        <taxon>Pseudomonadota</taxon>
        <taxon>Alphaproteobacteria</taxon>
        <taxon>Rhodospirillales</taxon>
        <taxon>Rhodospirillaceae</taxon>
        <taxon>Magnetospirillum</taxon>
    </lineage>
</organism>
<dbReference type="EMBL" id="CU459003">
    <property type="protein sequence ID" value="CAM77979.1"/>
    <property type="molecule type" value="Genomic_DNA"/>
</dbReference>
<evidence type="ECO:0000313" key="1">
    <source>
        <dbReference type="EMBL" id="CAM77979.1"/>
    </source>
</evidence>
<protein>
    <submittedName>
        <fullName evidence="1">Uncharacterized protein</fullName>
    </submittedName>
</protein>
<dbReference type="RefSeq" id="WP_024080512.1">
    <property type="nucleotide sequence ID" value="NZ_CP027527.1"/>
</dbReference>
<reference evidence="1" key="1">
    <citation type="journal article" date="2007" name="J. Bacteriol.">
        <title>Comparative genome analysis of four magnetotactic bacteria reveals a complex set of group-specific genes implicated in magnetosome biomineralization and function.</title>
        <authorList>
            <person name="Richter M."/>
            <person name="Kube M."/>
            <person name="Bazylinski D.A."/>
            <person name="Lombardot T."/>
            <person name="Gloeckner F.O."/>
            <person name="Reinhardt R."/>
            <person name="Schueler D."/>
        </authorList>
    </citation>
    <scope>NUCLEOTIDE SEQUENCE</scope>
    <source>
        <strain evidence="1">MSR-1</strain>
    </source>
</reference>
<name>A4U522_9PROT</name>
<dbReference type="AlphaFoldDB" id="A4U522"/>
<proteinExistence type="predicted"/>
<accession>A4U522</accession>
<sequence length="102" mass="11241">MIAAETPIRTLVLDERGFLAWIDRAAPGERVAYHEGHLVCDRAPRISPFAEPARCELDRVAGLAMTLADNGHLLLAQGRVAEDRVAYFAIMATRRTVKGGRQ</sequence>
<gene>
    <name evidence="1" type="ORF">MGR_4047</name>
</gene>